<feature type="domain" description="SRCR" evidence="10">
    <location>
        <begin position="60"/>
        <end position="163"/>
    </location>
</feature>
<dbReference type="InterPro" id="IPR001190">
    <property type="entry name" value="SRCR"/>
</dbReference>
<keyword evidence="7 9" id="KW-1015">Disulfide bond</keyword>
<dbReference type="PROSITE" id="PS50287">
    <property type="entry name" value="SRCR_2"/>
    <property type="match status" value="1"/>
</dbReference>
<dbReference type="PANTHER" id="PTHR48071:SF18">
    <property type="entry name" value="DELETED IN MALIGNANT BRAIN TUMORS 1 PROTEIN-RELATED"/>
    <property type="match status" value="1"/>
</dbReference>
<evidence type="ECO:0000256" key="1">
    <source>
        <dbReference type="ARBA" id="ARBA00004167"/>
    </source>
</evidence>
<evidence type="ECO:0000256" key="8">
    <source>
        <dbReference type="ARBA" id="ARBA00023180"/>
    </source>
</evidence>
<comment type="subcellular location">
    <subcellularLocation>
        <location evidence="1">Membrane</location>
        <topology evidence="1">Single-pass membrane protein</topology>
    </subcellularLocation>
</comment>
<dbReference type="Proteomes" id="UP001152320">
    <property type="component" value="Chromosome 23"/>
</dbReference>
<evidence type="ECO:0000313" key="12">
    <source>
        <dbReference type="Proteomes" id="UP001152320"/>
    </source>
</evidence>
<keyword evidence="3" id="KW-0732">Signal</keyword>
<comment type="caution">
    <text evidence="9">Lacks conserved residue(s) required for the propagation of feature annotation.</text>
</comment>
<keyword evidence="2" id="KW-0812">Transmembrane</keyword>
<evidence type="ECO:0000256" key="9">
    <source>
        <dbReference type="PROSITE-ProRule" id="PRU00196"/>
    </source>
</evidence>
<dbReference type="GO" id="GO:0016020">
    <property type="term" value="C:membrane"/>
    <property type="evidence" value="ECO:0007669"/>
    <property type="project" value="UniProtKB-SubCell"/>
</dbReference>
<evidence type="ECO:0000256" key="2">
    <source>
        <dbReference type="ARBA" id="ARBA00022692"/>
    </source>
</evidence>
<dbReference type="Gene3D" id="3.10.250.10">
    <property type="entry name" value="SRCR-like domain"/>
    <property type="match status" value="1"/>
</dbReference>
<dbReference type="SUPFAM" id="SSF56487">
    <property type="entry name" value="SRCR-like"/>
    <property type="match status" value="1"/>
</dbReference>
<organism evidence="11 12">
    <name type="scientific">Holothuria leucospilota</name>
    <name type="common">Black long sea cucumber</name>
    <name type="synonym">Mertensiothuria leucospilota</name>
    <dbReference type="NCBI Taxonomy" id="206669"/>
    <lineage>
        <taxon>Eukaryota</taxon>
        <taxon>Metazoa</taxon>
        <taxon>Echinodermata</taxon>
        <taxon>Eleutherozoa</taxon>
        <taxon>Echinozoa</taxon>
        <taxon>Holothuroidea</taxon>
        <taxon>Aspidochirotacea</taxon>
        <taxon>Aspidochirotida</taxon>
        <taxon>Holothuriidae</taxon>
        <taxon>Holothuria</taxon>
    </lineage>
</organism>
<keyword evidence="5" id="KW-1133">Transmembrane helix</keyword>
<dbReference type="FunFam" id="3.10.250.10:FF:000016">
    <property type="entry name" value="Scavenger receptor cysteine-rich protein type 12"/>
    <property type="match status" value="1"/>
</dbReference>
<dbReference type="AlphaFoldDB" id="A0A9Q0YCU8"/>
<evidence type="ECO:0000256" key="5">
    <source>
        <dbReference type="ARBA" id="ARBA00022989"/>
    </source>
</evidence>
<reference evidence="11" key="1">
    <citation type="submission" date="2021-10" db="EMBL/GenBank/DDBJ databases">
        <title>Tropical sea cucumber genome reveals ecological adaptation and Cuvierian tubules defense mechanism.</title>
        <authorList>
            <person name="Chen T."/>
        </authorList>
    </citation>
    <scope>NUCLEOTIDE SEQUENCE</scope>
    <source>
        <strain evidence="11">Nanhai2018</strain>
        <tissue evidence="11">Muscle</tissue>
    </source>
</reference>
<evidence type="ECO:0000313" key="11">
    <source>
        <dbReference type="EMBL" id="KAJ8019915.1"/>
    </source>
</evidence>
<evidence type="ECO:0000256" key="6">
    <source>
        <dbReference type="ARBA" id="ARBA00023136"/>
    </source>
</evidence>
<dbReference type="InterPro" id="IPR036772">
    <property type="entry name" value="SRCR-like_dom_sf"/>
</dbReference>
<keyword evidence="8" id="KW-0325">Glycoprotein</keyword>
<evidence type="ECO:0000256" key="3">
    <source>
        <dbReference type="ARBA" id="ARBA00022729"/>
    </source>
</evidence>
<evidence type="ECO:0000256" key="4">
    <source>
        <dbReference type="ARBA" id="ARBA00022737"/>
    </source>
</evidence>
<name>A0A9Q0YCU8_HOLLE</name>
<keyword evidence="12" id="KW-1185">Reference proteome</keyword>
<gene>
    <name evidence="11" type="ORF">HOLleu_41699</name>
</gene>
<evidence type="ECO:0000259" key="10">
    <source>
        <dbReference type="PROSITE" id="PS50287"/>
    </source>
</evidence>
<protein>
    <submittedName>
        <fullName evidence="11">Macrophage scavenger receptor types I and II</fullName>
    </submittedName>
</protein>
<dbReference type="PANTHER" id="PTHR48071">
    <property type="entry name" value="SRCR DOMAIN-CONTAINING PROTEIN"/>
    <property type="match status" value="1"/>
</dbReference>
<dbReference type="EMBL" id="JAIZAY010000023">
    <property type="protein sequence ID" value="KAJ8019915.1"/>
    <property type="molecule type" value="Genomic_DNA"/>
</dbReference>
<evidence type="ECO:0000256" key="7">
    <source>
        <dbReference type="ARBA" id="ARBA00023157"/>
    </source>
</evidence>
<keyword evidence="6" id="KW-0472">Membrane</keyword>
<keyword evidence="4" id="KW-0677">Repeat</keyword>
<comment type="caution">
    <text evidence="11">The sequence shown here is derived from an EMBL/GenBank/DDBJ whole genome shotgun (WGS) entry which is preliminary data.</text>
</comment>
<dbReference type="Pfam" id="PF00530">
    <property type="entry name" value="SRCR"/>
    <property type="match status" value="1"/>
</dbReference>
<proteinExistence type="predicted"/>
<sequence>MNRATELLFKCEGYESSLVECAQLDIEDYQDSFYSYVQYVSKNIAQVACGSSTFEPTDYVRLVEGDGYYGSVEVLFEGVWHRTCDDHWTKLEGGVICRQLGFRGVHSVTHNPTHENETTTTHPLRFTCHGYEESLTDCVQQILASNSSNNIGGCYSDANITCLLDKSIPGEFLLSSSNSRGFTL</sequence>
<dbReference type="SMART" id="SM00202">
    <property type="entry name" value="SR"/>
    <property type="match status" value="1"/>
</dbReference>
<feature type="disulfide bond" evidence="9">
    <location>
        <begin position="128"/>
        <end position="138"/>
    </location>
</feature>
<accession>A0A9Q0YCU8</accession>
<keyword evidence="11" id="KW-0675">Receptor</keyword>